<comment type="caution">
    <text evidence="4">The sequence shown here is derived from an EMBL/GenBank/DDBJ whole genome shotgun (WGS) entry which is preliminary data.</text>
</comment>
<reference evidence="4" key="1">
    <citation type="journal article" date="2014" name="Int. J. Syst. Evol. Microbiol.">
        <title>Complete genome sequence of Corynebacterium casei LMG S-19264T (=DSM 44701T), isolated from a smear-ripened cheese.</title>
        <authorList>
            <consortium name="US DOE Joint Genome Institute (JGI-PGF)"/>
            <person name="Walter F."/>
            <person name="Albersmeier A."/>
            <person name="Kalinowski J."/>
            <person name="Ruckert C."/>
        </authorList>
    </citation>
    <scope>NUCLEOTIDE SEQUENCE [LARGE SCALE GENOMIC DNA]</scope>
    <source>
        <strain evidence="4">NBRC 114356</strain>
    </source>
</reference>
<dbReference type="EMBL" id="JBHTAR010000002">
    <property type="protein sequence ID" value="MFC7198008.1"/>
    <property type="molecule type" value="Genomic_DNA"/>
</dbReference>
<sequence length="77" mass="8974">MQRFSEGDRVRIDIPDESDPDHERLHGEHGVIRDVLSDDAYLETGDERDQLLYRIELDGGESVDVRWRDLRPPLDGE</sequence>
<dbReference type="AlphaFoldDB" id="A0ABD5Z164"/>
<dbReference type="RefSeq" id="WP_382215427.1">
    <property type="nucleotide sequence ID" value="NZ_CP122312.1"/>
</dbReference>
<evidence type="ECO:0000313" key="4">
    <source>
        <dbReference type="EMBL" id="MFC7198912.1"/>
    </source>
</evidence>
<organism evidence="4 5">
    <name type="scientific">Halospeciosus flavus</name>
    <dbReference type="NCBI Taxonomy" id="3032283"/>
    <lineage>
        <taxon>Archaea</taxon>
        <taxon>Methanobacteriati</taxon>
        <taxon>Methanobacteriota</taxon>
        <taxon>Stenosarchaea group</taxon>
        <taxon>Halobacteria</taxon>
        <taxon>Halobacteriales</taxon>
        <taxon>Halobacteriaceae</taxon>
        <taxon>Halospeciosus</taxon>
    </lineage>
</organism>
<evidence type="ECO:0000256" key="1">
    <source>
        <dbReference type="SAM" id="MobiDB-lite"/>
    </source>
</evidence>
<evidence type="ECO:0000313" key="3">
    <source>
        <dbReference type="EMBL" id="MFC7198008.1"/>
    </source>
</evidence>
<reference evidence="5" key="2">
    <citation type="journal article" date="2019" name="Int. J. Syst. Evol. Microbiol.">
        <title>The Global Catalogue of Microorganisms (GCM) 10K type strain sequencing project: providing services to taxonomists for standard genome sequencing and annotation.</title>
        <authorList>
            <consortium name="The Broad Institute Genomics Platform"/>
            <consortium name="The Broad Institute Genome Sequencing Center for Infectious Disease"/>
            <person name="Wu L."/>
            <person name="Ma J."/>
        </authorList>
    </citation>
    <scope>NUCLEOTIDE SEQUENCE [LARGE SCALE GENOMIC DNA]</scope>
    <source>
        <strain evidence="5">XZGYJ-43</strain>
    </source>
</reference>
<dbReference type="Pfam" id="PF26460">
    <property type="entry name" value="DUF8139"/>
    <property type="match status" value="1"/>
</dbReference>
<reference evidence="4" key="3">
    <citation type="submission" date="2024-09" db="EMBL/GenBank/DDBJ databases">
        <authorList>
            <person name="Sun Q."/>
        </authorList>
    </citation>
    <scope>NUCLEOTIDE SEQUENCE</scope>
    <source>
        <strain evidence="4">NBRC 114356</strain>
    </source>
</reference>
<dbReference type="Proteomes" id="UP001596447">
    <property type="component" value="Unassembled WGS sequence"/>
</dbReference>
<feature type="domain" description="DUF8139" evidence="2">
    <location>
        <begin position="1"/>
        <end position="75"/>
    </location>
</feature>
<proteinExistence type="predicted"/>
<feature type="compositionally biased region" description="Basic and acidic residues" evidence="1">
    <location>
        <begin position="1"/>
        <end position="14"/>
    </location>
</feature>
<dbReference type="InterPro" id="IPR058452">
    <property type="entry name" value="DUF8139"/>
</dbReference>
<name>A0ABD5Z164_9EURY</name>
<protein>
    <recommendedName>
        <fullName evidence="2">DUF8139 domain-containing protein</fullName>
    </recommendedName>
</protein>
<keyword evidence="5" id="KW-1185">Reference proteome</keyword>
<accession>A0ABD5Z164</accession>
<feature type="region of interest" description="Disordered" evidence="1">
    <location>
        <begin position="1"/>
        <end position="25"/>
    </location>
</feature>
<evidence type="ECO:0000259" key="2">
    <source>
        <dbReference type="Pfam" id="PF26460"/>
    </source>
</evidence>
<dbReference type="EMBL" id="JBHTAR010000011">
    <property type="protein sequence ID" value="MFC7198912.1"/>
    <property type="molecule type" value="Genomic_DNA"/>
</dbReference>
<gene>
    <name evidence="3" type="ORF">ACFQJ9_00580</name>
    <name evidence="4" type="ORF">ACFQJ9_05675</name>
</gene>
<evidence type="ECO:0000313" key="5">
    <source>
        <dbReference type="Proteomes" id="UP001596447"/>
    </source>
</evidence>